<feature type="transmembrane region" description="Helical" evidence="1">
    <location>
        <begin position="55"/>
        <end position="74"/>
    </location>
</feature>
<name>A0ABT9PE87_9ACTN</name>
<keyword evidence="1" id="KW-0812">Transmembrane</keyword>
<dbReference type="RefSeq" id="WP_307249969.1">
    <property type="nucleotide sequence ID" value="NZ_JAUSQZ010000001.1"/>
</dbReference>
<feature type="transmembrane region" description="Helical" evidence="1">
    <location>
        <begin position="186"/>
        <end position="204"/>
    </location>
</feature>
<dbReference type="Proteomes" id="UP001235712">
    <property type="component" value="Unassembled WGS sequence"/>
</dbReference>
<evidence type="ECO:0000256" key="1">
    <source>
        <dbReference type="SAM" id="Phobius"/>
    </source>
</evidence>
<gene>
    <name evidence="3" type="ORF">J2S57_006555</name>
</gene>
<feature type="transmembrane region" description="Helical" evidence="1">
    <location>
        <begin position="32"/>
        <end position="49"/>
    </location>
</feature>
<dbReference type="PANTHER" id="PTHR46663:SF4">
    <property type="entry name" value="DIGUANYLATE CYCLASE DGCT-RELATED"/>
    <property type="match status" value="1"/>
</dbReference>
<feature type="domain" description="GGDEF" evidence="2">
    <location>
        <begin position="374"/>
        <end position="503"/>
    </location>
</feature>
<dbReference type="CDD" id="cd01949">
    <property type="entry name" value="GGDEF"/>
    <property type="match status" value="1"/>
</dbReference>
<reference evidence="3 4" key="1">
    <citation type="submission" date="2023-07" db="EMBL/GenBank/DDBJ databases">
        <title>Sequencing the genomes of 1000 actinobacteria strains.</title>
        <authorList>
            <person name="Klenk H.-P."/>
        </authorList>
    </citation>
    <scope>NUCLEOTIDE SEQUENCE [LARGE SCALE GENOMIC DNA]</scope>
    <source>
        <strain evidence="3 4">DSM 44388</strain>
    </source>
</reference>
<proteinExistence type="predicted"/>
<keyword evidence="1" id="KW-0472">Membrane</keyword>
<feature type="transmembrane region" description="Helical" evidence="1">
    <location>
        <begin position="148"/>
        <end position="166"/>
    </location>
</feature>
<dbReference type="SMART" id="SM00267">
    <property type="entry name" value="GGDEF"/>
    <property type="match status" value="1"/>
</dbReference>
<feature type="transmembrane region" description="Helical" evidence="1">
    <location>
        <begin position="116"/>
        <end position="136"/>
    </location>
</feature>
<dbReference type="InterPro" id="IPR029787">
    <property type="entry name" value="Nucleotide_cyclase"/>
</dbReference>
<dbReference type="NCBIfam" id="TIGR00254">
    <property type="entry name" value="GGDEF"/>
    <property type="match status" value="1"/>
</dbReference>
<dbReference type="PROSITE" id="PS50887">
    <property type="entry name" value="GGDEF"/>
    <property type="match status" value="1"/>
</dbReference>
<keyword evidence="4" id="KW-1185">Reference proteome</keyword>
<dbReference type="PANTHER" id="PTHR46663">
    <property type="entry name" value="DIGUANYLATE CYCLASE DGCT-RELATED"/>
    <property type="match status" value="1"/>
</dbReference>
<dbReference type="InterPro" id="IPR043128">
    <property type="entry name" value="Rev_trsase/Diguanyl_cyclase"/>
</dbReference>
<dbReference type="Pfam" id="PF00990">
    <property type="entry name" value="GGDEF"/>
    <property type="match status" value="1"/>
</dbReference>
<comment type="caution">
    <text evidence="3">The sequence shown here is derived from an EMBL/GenBank/DDBJ whole genome shotgun (WGS) entry which is preliminary data.</text>
</comment>
<keyword evidence="1" id="KW-1133">Transmembrane helix</keyword>
<dbReference type="InterPro" id="IPR052163">
    <property type="entry name" value="DGC-Regulatory_Protein"/>
</dbReference>
<accession>A0ABT9PE87</accession>
<dbReference type="EMBL" id="JAUSQZ010000001">
    <property type="protein sequence ID" value="MDP9830806.1"/>
    <property type="molecule type" value="Genomic_DNA"/>
</dbReference>
<dbReference type="Gene3D" id="3.30.70.270">
    <property type="match status" value="1"/>
</dbReference>
<dbReference type="SUPFAM" id="SSF55073">
    <property type="entry name" value="Nucleotide cyclase"/>
    <property type="match status" value="1"/>
</dbReference>
<protein>
    <submittedName>
        <fullName evidence="3">Diguanylate cyclase (GGDEF)-like protein</fullName>
    </submittedName>
</protein>
<sequence>MDRGGGVGSGGGGTVSSSVSSSMSGAGRARASAFYLAVCSLVAVVYLLFGSATTHAFVASAVHTSAVVAIVLGVRRHRPEHALPWYTLAGSTLLFTLGDAAFWWRSVWLHQDAFPSVSDALYIPSSLLLIAALLGFTRARRTGWDRSGLLDAAVLSTGAGLLSWLYLISPTAGAGDLSQPARLVSLAYPVVDLLALAVLVRLTIGTGRRPFAYRLLVGGVTTLLVTDGAYTLMQLAGTYETGGWTDVGWMASHVLMGASALHPSMPAVSEATPPVPEGVIGRGRLVALAAASLMAPLVLILEWLHRDPIDAPVIAAGSIVLYLLVLARLQGVMKQLAGLLDTAKSQANTDLLTGLANRRRFYALWETELAGATPTTALLYVDLDGFKPVNDTLGHQGGDAVLQAVAARISSVVRAGDVVARLGGDEFAVILPGADDVQAEAIAARILAAVSVPVVALGSPVRVGASIGVIVAPHGADPENEIQRADGAMYAAKSAGRGRVGRA</sequence>
<feature type="transmembrane region" description="Helical" evidence="1">
    <location>
        <begin position="285"/>
        <end position="305"/>
    </location>
</feature>
<evidence type="ECO:0000313" key="4">
    <source>
        <dbReference type="Proteomes" id="UP001235712"/>
    </source>
</evidence>
<feature type="transmembrane region" description="Helical" evidence="1">
    <location>
        <begin position="311"/>
        <end position="329"/>
    </location>
</feature>
<dbReference type="InterPro" id="IPR000160">
    <property type="entry name" value="GGDEF_dom"/>
</dbReference>
<evidence type="ECO:0000313" key="3">
    <source>
        <dbReference type="EMBL" id="MDP9830806.1"/>
    </source>
</evidence>
<feature type="transmembrane region" description="Helical" evidence="1">
    <location>
        <begin position="86"/>
        <end position="104"/>
    </location>
</feature>
<organism evidence="3 4">
    <name type="scientific">Kineosporia succinea</name>
    <dbReference type="NCBI Taxonomy" id="84632"/>
    <lineage>
        <taxon>Bacteria</taxon>
        <taxon>Bacillati</taxon>
        <taxon>Actinomycetota</taxon>
        <taxon>Actinomycetes</taxon>
        <taxon>Kineosporiales</taxon>
        <taxon>Kineosporiaceae</taxon>
        <taxon>Kineosporia</taxon>
    </lineage>
</organism>
<evidence type="ECO:0000259" key="2">
    <source>
        <dbReference type="PROSITE" id="PS50887"/>
    </source>
</evidence>